<dbReference type="GO" id="GO:0006508">
    <property type="term" value="P:proteolysis"/>
    <property type="evidence" value="ECO:0007669"/>
    <property type="project" value="InterPro"/>
</dbReference>
<dbReference type="Proteomes" id="UP000523447">
    <property type="component" value="Unassembled WGS sequence"/>
</dbReference>
<dbReference type="AlphaFoldDB" id="A0A7X6LY29"/>
<keyword evidence="3" id="KW-1185">Reference proteome</keyword>
<reference evidence="2 3" key="1">
    <citation type="submission" date="2020-04" db="EMBL/GenBank/DDBJ databases">
        <title>MicrobeNet Type strains.</title>
        <authorList>
            <person name="Nicholson A.C."/>
        </authorList>
    </citation>
    <scope>NUCLEOTIDE SEQUENCE [LARGE SCALE GENOMIC DNA]</scope>
    <source>
        <strain evidence="2 3">DSM 44445</strain>
    </source>
</reference>
<gene>
    <name evidence="2" type="ORF">HGA07_13650</name>
</gene>
<evidence type="ECO:0000259" key="1">
    <source>
        <dbReference type="Pfam" id="PF02557"/>
    </source>
</evidence>
<feature type="domain" description="D-alanyl-D-alanine carboxypeptidase-like core" evidence="1">
    <location>
        <begin position="35"/>
        <end position="120"/>
    </location>
</feature>
<dbReference type="InterPro" id="IPR003709">
    <property type="entry name" value="VanY-like_core_dom"/>
</dbReference>
<sequence length="153" mass="16555">MAVGVALAGAAAPVFAEPAESGSAAGTEGLDPVLAGAYSLAERQAHEQGVPLWIVSGHRTRDEQEQLWQQGIATYGSPEAARQWVLPPDESTHVTGKAIDVGPREGAQWLEDNGNRWGLCRTFDNEYWHFEIRTVPGGTCPPRWPDAGVRPRD</sequence>
<proteinExistence type="predicted"/>
<dbReference type="PANTHER" id="PTHR34385">
    <property type="entry name" value="D-ALANYL-D-ALANINE CARBOXYPEPTIDASE"/>
    <property type="match status" value="1"/>
</dbReference>
<dbReference type="SUPFAM" id="SSF55166">
    <property type="entry name" value="Hedgehog/DD-peptidase"/>
    <property type="match status" value="1"/>
</dbReference>
<accession>A0A7X6LY29</accession>
<dbReference type="InterPro" id="IPR052179">
    <property type="entry name" value="DD-CPase-like"/>
</dbReference>
<comment type="caution">
    <text evidence="2">The sequence shown here is derived from an EMBL/GenBank/DDBJ whole genome shotgun (WGS) entry which is preliminary data.</text>
</comment>
<dbReference type="CDD" id="cd14846">
    <property type="entry name" value="Peptidase_M15_like"/>
    <property type="match status" value="1"/>
</dbReference>
<dbReference type="InterPro" id="IPR009045">
    <property type="entry name" value="Zn_M74/Hedgehog-like"/>
</dbReference>
<name>A0A7X6LY29_9NOCA</name>
<dbReference type="GO" id="GO:0008233">
    <property type="term" value="F:peptidase activity"/>
    <property type="evidence" value="ECO:0007669"/>
    <property type="project" value="InterPro"/>
</dbReference>
<protein>
    <submittedName>
        <fullName evidence="2">M15 family metallopeptidase</fullName>
    </submittedName>
</protein>
<dbReference type="Pfam" id="PF02557">
    <property type="entry name" value="VanY"/>
    <property type="match status" value="1"/>
</dbReference>
<evidence type="ECO:0000313" key="2">
    <source>
        <dbReference type="EMBL" id="NKY86673.1"/>
    </source>
</evidence>
<evidence type="ECO:0000313" key="3">
    <source>
        <dbReference type="Proteomes" id="UP000523447"/>
    </source>
</evidence>
<dbReference type="EMBL" id="JAAXPE010000011">
    <property type="protein sequence ID" value="NKY86673.1"/>
    <property type="molecule type" value="Genomic_DNA"/>
</dbReference>
<dbReference type="Gene3D" id="3.30.1380.10">
    <property type="match status" value="1"/>
</dbReference>
<dbReference type="PANTHER" id="PTHR34385:SF1">
    <property type="entry name" value="PEPTIDOGLYCAN L-ALANYL-D-GLUTAMATE ENDOPEPTIDASE CWLK"/>
    <property type="match status" value="1"/>
</dbReference>
<organism evidence="2 3">
    <name type="scientific">Nocardia veterana</name>
    <dbReference type="NCBI Taxonomy" id="132249"/>
    <lineage>
        <taxon>Bacteria</taxon>
        <taxon>Bacillati</taxon>
        <taxon>Actinomycetota</taxon>
        <taxon>Actinomycetes</taxon>
        <taxon>Mycobacteriales</taxon>
        <taxon>Nocardiaceae</taxon>
        <taxon>Nocardia</taxon>
    </lineage>
</organism>